<comment type="caution">
    <text evidence="1">The sequence shown here is derived from an EMBL/GenBank/DDBJ whole genome shotgun (WGS) entry which is preliminary data.</text>
</comment>
<keyword evidence="2" id="KW-1185">Reference proteome</keyword>
<protein>
    <submittedName>
        <fullName evidence="1">Uncharacterized protein</fullName>
    </submittedName>
</protein>
<accession>A0A433DB74</accession>
<organism evidence="1 2">
    <name type="scientific">Jimgerdemannia flammicorona</name>
    <dbReference type="NCBI Taxonomy" id="994334"/>
    <lineage>
        <taxon>Eukaryota</taxon>
        <taxon>Fungi</taxon>
        <taxon>Fungi incertae sedis</taxon>
        <taxon>Mucoromycota</taxon>
        <taxon>Mucoromycotina</taxon>
        <taxon>Endogonomycetes</taxon>
        <taxon>Endogonales</taxon>
        <taxon>Endogonaceae</taxon>
        <taxon>Jimgerdemannia</taxon>
    </lineage>
</organism>
<dbReference type="OrthoDB" id="120976at2759"/>
<reference evidence="1 2" key="1">
    <citation type="journal article" date="2018" name="New Phytol.">
        <title>Phylogenomics of Endogonaceae and evolution of mycorrhizas within Mucoromycota.</title>
        <authorList>
            <person name="Chang Y."/>
            <person name="Desiro A."/>
            <person name="Na H."/>
            <person name="Sandor L."/>
            <person name="Lipzen A."/>
            <person name="Clum A."/>
            <person name="Barry K."/>
            <person name="Grigoriev I.V."/>
            <person name="Martin F.M."/>
            <person name="Stajich J.E."/>
            <person name="Smith M.E."/>
            <person name="Bonito G."/>
            <person name="Spatafora J.W."/>
        </authorList>
    </citation>
    <scope>NUCLEOTIDE SEQUENCE [LARGE SCALE GENOMIC DNA]</scope>
    <source>
        <strain evidence="1 2">GMNB39</strain>
    </source>
</reference>
<gene>
    <name evidence="1" type="ORF">BC936DRAFT_144989</name>
</gene>
<name>A0A433DB74_9FUNG</name>
<feature type="non-terminal residue" evidence="1">
    <location>
        <position position="1"/>
    </location>
</feature>
<sequence>DNSIGDEGARALAESLKQNTTLITLNLKEDEEISAVSQNHSDLELRFDMSTISTVQEKDIGSSANIYCARDLNASQVKMMPNSDTFEIVGIDNPQNPDYMDLIFDKNVESVFDIAQNPSELDHSGVTNLSGMTNIHQHHIYLNTTSEEYYDLNTIRKEDNELCTTHKERNDFDTTHRENDMNMIDMYFDFNLSDISDICGVRATEFPQTDMESVPGAGRPNDESFLDWIDTTFCNIPARDANSDILHDPLALDINSDIFHDPLVLDTDISSVLSPCNTNLDNPLSPLTLDDNSDIFSGLSALEINSDVVLNHSVLDANSNVIPNLPVLDVNSDIFLDPTTLDTNSDGFFNPDSFLNFPALDPPSLKESAGCTNIEGGLEWDLNVSIPSRRELLPS</sequence>
<dbReference type="Proteomes" id="UP000268093">
    <property type="component" value="Unassembled WGS sequence"/>
</dbReference>
<dbReference type="EMBL" id="RBNI01003740">
    <property type="protein sequence ID" value="RUP48076.1"/>
    <property type="molecule type" value="Genomic_DNA"/>
</dbReference>
<dbReference type="SUPFAM" id="SSF52047">
    <property type="entry name" value="RNI-like"/>
    <property type="match status" value="1"/>
</dbReference>
<dbReference type="AlphaFoldDB" id="A0A433DB74"/>
<evidence type="ECO:0000313" key="2">
    <source>
        <dbReference type="Proteomes" id="UP000268093"/>
    </source>
</evidence>
<proteinExistence type="predicted"/>
<evidence type="ECO:0000313" key="1">
    <source>
        <dbReference type="EMBL" id="RUP48076.1"/>
    </source>
</evidence>
<dbReference type="Gene3D" id="3.80.10.10">
    <property type="entry name" value="Ribonuclease Inhibitor"/>
    <property type="match status" value="1"/>
</dbReference>
<dbReference type="InterPro" id="IPR032675">
    <property type="entry name" value="LRR_dom_sf"/>
</dbReference>